<evidence type="ECO:0000313" key="1">
    <source>
        <dbReference type="EMBL" id="KAK2715646.1"/>
    </source>
</evidence>
<dbReference type="Proteomes" id="UP001187531">
    <property type="component" value="Unassembled WGS sequence"/>
</dbReference>
<name>A0AA88L7N9_ARTSF</name>
<proteinExistence type="predicted"/>
<reference evidence="1" key="1">
    <citation type="submission" date="2023-07" db="EMBL/GenBank/DDBJ databases">
        <title>Chromosome-level genome assembly of Artemia franciscana.</title>
        <authorList>
            <person name="Jo E."/>
        </authorList>
    </citation>
    <scope>NUCLEOTIDE SEQUENCE</scope>
    <source>
        <tissue evidence="1">Whole body</tissue>
    </source>
</reference>
<protein>
    <submittedName>
        <fullName evidence="1">Uncharacterized protein</fullName>
    </submittedName>
</protein>
<evidence type="ECO:0000313" key="2">
    <source>
        <dbReference type="Proteomes" id="UP001187531"/>
    </source>
</evidence>
<sequence length="75" mass="8405">MKTLDKYRIDMAVLSETGIPESGTLECDNYHVLYSKKERIKAAGVALALSEAADKCLIDWEPINDRTLRARFGTT</sequence>
<accession>A0AA88L7N9</accession>
<dbReference type="AlphaFoldDB" id="A0AA88L7N9"/>
<organism evidence="1 2">
    <name type="scientific">Artemia franciscana</name>
    <name type="common">Brine shrimp</name>
    <name type="synonym">Artemia sanfranciscana</name>
    <dbReference type="NCBI Taxonomy" id="6661"/>
    <lineage>
        <taxon>Eukaryota</taxon>
        <taxon>Metazoa</taxon>
        <taxon>Ecdysozoa</taxon>
        <taxon>Arthropoda</taxon>
        <taxon>Crustacea</taxon>
        <taxon>Branchiopoda</taxon>
        <taxon>Anostraca</taxon>
        <taxon>Artemiidae</taxon>
        <taxon>Artemia</taxon>
    </lineage>
</organism>
<gene>
    <name evidence="1" type="ORF">QYM36_010276</name>
</gene>
<keyword evidence="2" id="KW-1185">Reference proteome</keyword>
<comment type="caution">
    <text evidence="1">The sequence shown here is derived from an EMBL/GenBank/DDBJ whole genome shotgun (WGS) entry which is preliminary data.</text>
</comment>
<dbReference type="EMBL" id="JAVRJZ010000012">
    <property type="protein sequence ID" value="KAK2715646.1"/>
    <property type="molecule type" value="Genomic_DNA"/>
</dbReference>